<evidence type="ECO:0000256" key="1">
    <source>
        <dbReference type="ARBA" id="ARBA00004123"/>
    </source>
</evidence>
<sequence length="278" mass="32104">MFGSVIVVKRHVQKFDYDFGYKQWFAIMCVKSNRGAEYSKETHTIVVELVKGGSLTSYRASKIYKIPKNTLTDDVKGRRDKLSSSCGRRTDFTPEEETSVTDCIRCLEKWGFGLTRKELQDDNSLHKTGASFQDLILKFIKPDQIPIKQPRKRVCLEAEVITQKDVTHFQQKIEEKNVPKKNKIVQKKKNIVQQKKTRKTSSDESDVDSWLSDSSSDRISEFDDMSDDEMEEKRVAEFSKNNSNSNSQSRDNNKTVNNDETQILTIQILTICLYCFLV</sequence>
<reference evidence="3 4" key="1">
    <citation type="journal article" date="2024" name="BMC Genomics">
        <title>De novo assembly and annotation of Popillia japonica's genome with initial clues to its potential as an invasive pest.</title>
        <authorList>
            <person name="Cucini C."/>
            <person name="Boschi S."/>
            <person name="Funari R."/>
            <person name="Cardaioli E."/>
            <person name="Iannotti N."/>
            <person name="Marturano G."/>
            <person name="Paoli F."/>
            <person name="Bruttini M."/>
            <person name="Carapelli A."/>
            <person name="Frati F."/>
            <person name="Nardi F."/>
        </authorList>
    </citation>
    <scope>NUCLEOTIDE SEQUENCE [LARGE SCALE GENOMIC DNA]</scope>
    <source>
        <strain evidence="3">DMR45628</strain>
    </source>
</reference>
<evidence type="ECO:0000313" key="4">
    <source>
        <dbReference type="Proteomes" id="UP001458880"/>
    </source>
</evidence>
<feature type="region of interest" description="Disordered" evidence="2">
    <location>
        <begin position="184"/>
        <end position="255"/>
    </location>
</feature>
<dbReference type="AlphaFoldDB" id="A0AAW1HT89"/>
<organism evidence="3 4">
    <name type="scientific">Popillia japonica</name>
    <name type="common">Japanese beetle</name>
    <dbReference type="NCBI Taxonomy" id="7064"/>
    <lineage>
        <taxon>Eukaryota</taxon>
        <taxon>Metazoa</taxon>
        <taxon>Ecdysozoa</taxon>
        <taxon>Arthropoda</taxon>
        <taxon>Hexapoda</taxon>
        <taxon>Insecta</taxon>
        <taxon>Pterygota</taxon>
        <taxon>Neoptera</taxon>
        <taxon>Endopterygota</taxon>
        <taxon>Coleoptera</taxon>
        <taxon>Polyphaga</taxon>
        <taxon>Scarabaeiformia</taxon>
        <taxon>Scarabaeidae</taxon>
        <taxon>Rutelinae</taxon>
        <taxon>Popillia</taxon>
    </lineage>
</organism>
<dbReference type="Proteomes" id="UP001458880">
    <property type="component" value="Unassembled WGS sequence"/>
</dbReference>
<dbReference type="EMBL" id="JASPKY010000976">
    <property type="protein sequence ID" value="KAK9679780.1"/>
    <property type="molecule type" value="Genomic_DNA"/>
</dbReference>
<comment type="caution">
    <text evidence="3">The sequence shown here is derived from an EMBL/GenBank/DDBJ whole genome shotgun (WGS) entry which is preliminary data.</text>
</comment>
<protein>
    <recommendedName>
        <fullName evidence="5">HTH psq-type domain-containing protein</fullName>
    </recommendedName>
</protein>
<evidence type="ECO:0000256" key="2">
    <source>
        <dbReference type="SAM" id="MobiDB-lite"/>
    </source>
</evidence>
<comment type="subcellular location">
    <subcellularLocation>
        <location evidence="1">Nucleus</location>
    </subcellularLocation>
</comment>
<evidence type="ECO:0008006" key="5">
    <source>
        <dbReference type="Google" id="ProtNLM"/>
    </source>
</evidence>
<dbReference type="Gene3D" id="1.10.10.60">
    <property type="entry name" value="Homeodomain-like"/>
    <property type="match status" value="1"/>
</dbReference>
<gene>
    <name evidence="3" type="ORF">QE152_g39723</name>
</gene>
<dbReference type="GO" id="GO:0005634">
    <property type="term" value="C:nucleus"/>
    <property type="evidence" value="ECO:0007669"/>
    <property type="project" value="UniProtKB-SubCell"/>
</dbReference>
<evidence type="ECO:0000313" key="3">
    <source>
        <dbReference type="EMBL" id="KAK9679780.1"/>
    </source>
</evidence>
<proteinExistence type="predicted"/>
<keyword evidence="4" id="KW-1185">Reference proteome</keyword>
<feature type="compositionally biased region" description="Basic residues" evidence="2">
    <location>
        <begin position="184"/>
        <end position="199"/>
    </location>
</feature>
<accession>A0AAW1HT89</accession>
<dbReference type="InterPro" id="IPR009057">
    <property type="entry name" value="Homeodomain-like_sf"/>
</dbReference>
<dbReference type="SUPFAM" id="SSF46689">
    <property type="entry name" value="Homeodomain-like"/>
    <property type="match status" value="1"/>
</dbReference>
<name>A0AAW1HT89_POPJA</name>
<feature type="compositionally biased region" description="Low complexity" evidence="2">
    <location>
        <begin position="239"/>
        <end position="250"/>
    </location>
</feature>